<dbReference type="GeneTree" id="ENSGT01060000253693"/>
<evidence type="ECO:0000256" key="1">
    <source>
        <dbReference type="SAM" id="MobiDB-lite"/>
    </source>
</evidence>
<keyword evidence="3" id="KW-1185">Reference proteome</keyword>
<protein>
    <submittedName>
        <fullName evidence="2">Uncharacterized protein</fullName>
    </submittedName>
</protein>
<organism evidence="2 3">
    <name type="scientific">Oncorhynchus mykiss</name>
    <name type="common">Rainbow trout</name>
    <name type="synonym">Salmo gairdneri</name>
    <dbReference type="NCBI Taxonomy" id="8022"/>
    <lineage>
        <taxon>Eukaryota</taxon>
        <taxon>Metazoa</taxon>
        <taxon>Chordata</taxon>
        <taxon>Craniata</taxon>
        <taxon>Vertebrata</taxon>
        <taxon>Euteleostomi</taxon>
        <taxon>Actinopterygii</taxon>
        <taxon>Neopterygii</taxon>
        <taxon>Teleostei</taxon>
        <taxon>Protacanthopterygii</taxon>
        <taxon>Salmoniformes</taxon>
        <taxon>Salmonidae</taxon>
        <taxon>Salmoninae</taxon>
        <taxon>Oncorhynchus</taxon>
    </lineage>
</organism>
<dbReference type="AlphaFoldDB" id="A0A8L0DPL2"/>
<dbReference type="Proteomes" id="UP000694395">
    <property type="component" value="Chromosome 32"/>
</dbReference>
<evidence type="ECO:0000313" key="2">
    <source>
        <dbReference type="Ensembl" id="ENSOMYP00000129341.1"/>
    </source>
</evidence>
<name>A0A8L0DPL2_ONCMY</name>
<accession>A0A8L0DPL2</accession>
<feature type="compositionally biased region" description="Basic residues" evidence="1">
    <location>
        <begin position="99"/>
        <end position="109"/>
    </location>
</feature>
<reference evidence="2" key="1">
    <citation type="submission" date="2020-07" db="EMBL/GenBank/DDBJ databases">
        <title>A long reads based de novo assembly of the rainbow trout Arlee double haploid line genome.</title>
        <authorList>
            <person name="Gao G."/>
            <person name="Palti Y."/>
        </authorList>
    </citation>
    <scope>NUCLEOTIDE SEQUENCE [LARGE SCALE GENOMIC DNA]</scope>
</reference>
<feature type="compositionally biased region" description="Pro residues" evidence="1">
    <location>
        <begin position="114"/>
        <end position="125"/>
    </location>
</feature>
<feature type="region of interest" description="Disordered" evidence="1">
    <location>
        <begin position="93"/>
        <end position="125"/>
    </location>
</feature>
<reference evidence="2" key="3">
    <citation type="submission" date="2025-09" db="UniProtKB">
        <authorList>
            <consortium name="Ensembl"/>
        </authorList>
    </citation>
    <scope>IDENTIFICATION</scope>
</reference>
<proteinExistence type="predicted"/>
<dbReference type="Ensembl" id="ENSOMYT00000119241.1">
    <property type="protein sequence ID" value="ENSOMYP00000129341.1"/>
    <property type="gene ID" value="ENSOMYG00000075392.1"/>
</dbReference>
<reference evidence="2" key="2">
    <citation type="submission" date="2025-08" db="UniProtKB">
        <authorList>
            <consortium name="Ensembl"/>
        </authorList>
    </citation>
    <scope>IDENTIFICATION</scope>
</reference>
<sequence>MPFYRRRPSSTPFSLLSNSHCTTNTHTVCPPPSRSSNYVGLSAMPLPAIITPEHVRPSRIHELNVGQQTVWWCLYNHPAASKSLVSPNIDTYTSTQSHTHSHLTQHHLPHIIARPPPPPPQPLSG</sequence>
<evidence type="ECO:0000313" key="3">
    <source>
        <dbReference type="Proteomes" id="UP000694395"/>
    </source>
</evidence>